<gene>
    <name evidence="9" type="ordered locus">Fnod_0193</name>
</gene>
<dbReference type="GO" id="GO:0016887">
    <property type="term" value="F:ATP hydrolysis activity"/>
    <property type="evidence" value="ECO:0007669"/>
    <property type="project" value="InterPro"/>
</dbReference>
<dbReference type="PROSITE" id="PS50893">
    <property type="entry name" value="ABC_TRANSPORTER_2"/>
    <property type="match status" value="1"/>
</dbReference>
<keyword evidence="6" id="KW-0067">ATP-binding</keyword>
<evidence type="ECO:0000256" key="6">
    <source>
        <dbReference type="ARBA" id="ARBA00022840"/>
    </source>
</evidence>
<evidence type="ECO:0000256" key="7">
    <source>
        <dbReference type="ARBA" id="ARBA00023136"/>
    </source>
</evidence>
<name>A7HJH7_FERNB</name>
<dbReference type="GO" id="GO:0005886">
    <property type="term" value="C:plasma membrane"/>
    <property type="evidence" value="ECO:0007669"/>
    <property type="project" value="UniProtKB-SubCell"/>
</dbReference>
<evidence type="ECO:0000256" key="3">
    <source>
        <dbReference type="ARBA" id="ARBA00022448"/>
    </source>
</evidence>
<dbReference type="Proteomes" id="UP000002415">
    <property type="component" value="Chromosome"/>
</dbReference>
<evidence type="ECO:0000256" key="4">
    <source>
        <dbReference type="ARBA" id="ARBA00022475"/>
    </source>
</evidence>
<dbReference type="GO" id="GO:0015833">
    <property type="term" value="P:peptide transport"/>
    <property type="evidence" value="ECO:0007669"/>
    <property type="project" value="InterPro"/>
</dbReference>
<accession>A7HJH7</accession>
<dbReference type="SMART" id="SM00382">
    <property type="entry name" value="AAA"/>
    <property type="match status" value="1"/>
</dbReference>
<dbReference type="InterPro" id="IPR027417">
    <property type="entry name" value="P-loop_NTPase"/>
</dbReference>
<comment type="similarity">
    <text evidence="2">Belongs to the ABC transporter superfamily.</text>
</comment>
<reference evidence="9 10" key="1">
    <citation type="submission" date="2007-07" db="EMBL/GenBank/DDBJ databases">
        <title>Complete sequence of Fervidobacterium nodosum Rt17-B1.</title>
        <authorList>
            <consortium name="US DOE Joint Genome Institute"/>
            <person name="Copeland A."/>
            <person name="Lucas S."/>
            <person name="Lapidus A."/>
            <person name="Barry K."/>
            <person name="Glavina del Rio T."/>
            <person name="Dalin E."/>
            <person name="Tice H."/>
            <person name="Pitluck S."/>
            <person name="Saunders E."/>
            <person name="Brettin T."/>
            <person name="Bruce D."/>
            <person name="Detter J.C."/>
            <person name="Han C."/>
            <person name="Schmutz J."/>
            <person name="Larimer F."/>
            <person name="Land M."/>
            <person name="Hauser L."/>
            <person name="Kyrpides N."/>
            <person name="Mikhailova N."/>
            <person name="Nelson K."/>
            <person name="Gogarten J.P."/>
            <person name="Noll K."/>
            <person name="Richardson P."/>
        </authorList>
    </citation>
    <scope>NUCLEOTIDE SEQUENCE [LARGE SCALE GENOMIC DNA]</scope>
    <source>
        <strain evidence="10">ATCC 35602 / DSM 5306 / Rt17-B1</strain>
    </source>
</reference>
<evidence type="ECO:0000256" key="5">
    <source>
        <dbReference type="ARBA" id="ARBA00022741"/>
    </source>
</evidence>
<dbReference type="InterPro" id="IPR050388">
    <property type="entry name" value="ABC_Ni/Peptide_Import"/>
</dbReference>
<dbReference type="Pfam" id="PF08352">
    <property type="entry name" value="oligo_HPY"/>
    <property type="match status" value="1"/>
</dbReference>
<organism evidence="9 10">
    <name type="scientific">Fervidobacterium nodosum (strain ATCC 35602 / DSM 5306 / Rt17-B1)</name>
    <dbReference type="NCBI Taxonomy" id="381764"/>
    <lineage>
        <taxon>Bacteria</taxon>
        <taxon>Thermotogati</taxon>
        <taxon>Thermotogota</taxon>
        <taxon>Thermotogae</taxon>
        <taxon>Thermotogales</taxon>
        <taxon>Fervidobacteriaceae</taxon>
        <taxon>Fervidobacterium</taxon>
    </lineage>
</organism>
<dbReference type="RefSeq" id="WP_011993383.1">
    <property type="nucleotide sequence ID" value="NC_009718.1"/>
</dbReference>
<dbReference type="PROSITE" id="PS00211">
    <property type="entry name" value="ABC_TRANSPORTER_1"/>
    <property type="match status" value="1"/>
</dbReference>
<dbReference type="CDD" id="cd03257">
    <property type="entry name" value="ABC_NikE_OppD_transporters"/>
    <property type="match status" value="1"/>
</dbReference>
<protein>
    <submittedName>
        <fullName evidence="9">Oligopeptide/dipeptide ABC transporter, ATPase subunit</fullName>
    </submittedName>
</protein>
<keyword evidence="4" id="KW-1003">Cell membrane</keyword>
<evidence type="ECO:0000313" key="9">
    <source>
        <dbReference type="EMBL" id="ABS60060.1"/>
    </source>
</evidence>
<dbReference type="STRING" id="381764.Fnod_0193"/>
<dbReference type="FunFam" id="3.40.50.300:FF:000016">
    <property type="entry name" value="Oligopeptide ABC transporter ATP-binding component"/>
    <property type="match status" value="1"/>
</dbReference>
<feature type="domain" description="ABC transporter" evidence="8">
    <location>
        <begin position="14"/>
        <end position="263"/>
    </location>
</feature>
<evidence type="ECO:0000313" key="10">
    <source>
        <dbReference type="Proteomes" id="UP000002415"/>
    </source>
</evidence>
<dbReference type="InterPro" id="IPR013563">
    <property type="entry name" value="Oligopep_ABC_C"/>
</dbReference>
<dbReference type="AlphaFoldDB" id="A7HJH7"/>
<keyword evidence="10" id="KW-1185">Reference proteome</keyword>
<dbReference type="PANTHER" id="PTHR43297:SF2">
    <property type="entry name" value="DIPEPTIDE TRANSPORT ATP-BINDING PROTEIN DPPD"/>
    <property type="match status" value="1"/>
</dbReference>
<dbReference type="GO" id="GO:0005524">
    <property type="term" value="F:ATP binding"/>
    <property type="evidence" value="ECO:0007669"/>
    <property type="project" value="UniProtKB-KW"/>
</dbReference>
<sequence length="343" mass="38705">MEVDKLDKKPLLTVRNLRTYFYTEDGVVKAVDGVDFEVYEGETLGIVGESGSGKSVTSLTILRLLDPKGKIEEGSEIIFNGKNLLELNDDEMRKIRGNEIAMIFQEPMVALNPVFTIGEQIMEAILLHQEVDKKTARQMAIDMLRKVGIPEPEKRVDEYPHELSGGMRQRAMIAMALSCRPKLLIADEPTTALDVTIQAQILELMKELQREYGMAIILITHDVGVIAENADRVVVMYGGKVMETADVKTVFKKPKHPYTWGLLNAIPRLDIEQDRLYSIPGMVPDPLHFPPGCRFSNRCEFKEEKCTIEMPDLVQVEEGHYSRCFFYKKVEEAQKIAKAGEGA</sequence>
<dbReference type="HOGENOM" id="CLU_000604_1_23_0"/>
<keyword evidence="7" id="KW-0472">Membrane</keyword>
<reference evidence="9 10" key="2">
    <citation type="journal article" date="2009" name="Proc. Natl. Acad. Sci. U.S.A.">
        <title>On the chimeric nature, thermophilic origin, and phylogenetic placement of the Thermotogales.</title>
        <authorList>
            <person name="Zhaxybayeva O."/>
            <person name="Swithers K.S."/>
            <person name="Lapierre P."/>
            <person name="Fournier G.P."/>
            <person name="Bickhart D.M."/>
            <person name="DeBoy R.T."/>
            <person name="Nelson K.E."/>
            <person name="Nesbo C.L."/>
            <person name="Doolittle W.F."/>
            <person name="Gogarten J.P."/>
            <person name="Noll K.M."/>
        </authorList>
    </citation>
    <scope>NUCLEOTIDE SEQUENCE [LARGE SCALE GENOMIC DNA]</scope>
    <source>
        <strain evidence="10">ATCC 35602 / DSM 5306 / Rt17-B1</strain>
    </source>
</reference>
<keyword evidence="5" id="KW-0547">Nucleotide-binding</keyword>
<dbReference type="OrthoDB" id="9806285at2"/>
<dbReference type="InterPro" id="IPR017871">
    <property type="entry name" value="ABC_transporter-like_CS"/>
</dbReference>
<keyword evidence="3" id="KW-0813">Transport</keyword>
<dbReference type="InterPro" id="IPR003593">
    <property type="entry name" value="AAA+_ATPase"/>
</dbReference>
<dbReference type="Pfam" id="PF00005">
    <property type="entry name" value="ABC_tran"/>
    <property type="match status" value="1"/>
</dbReference>
<dbReference type="KEGG" id="fno:Fnod_0193"/>
<evidence type="ECO:0000259" key="8">
    <source>
        <dbReference type="PROSITE" id="PS50893"/>
    </source>
</evidence>
<proteinExistence type="inferred from homology"/>
<dbReference type="PANTHER" id="PTHR43297">
    <property type="entry name" value="OLIGOPEPTIDE TRANSPORT ATP-BINDING PROTEIN APPD"/>
    <property type="match status" value="1"/>
</dbReference>
<comment type="subcellular location">
    <subcellularLocation>
        <location evidence="1">Cell membrane</location>
        <topology evidence="1">Peripheral membrane protein</topology>
    </subcellularLocation>
</comment>
<dbReference type="NCBIfam" id="TIGR01727">
    <property type="entry name" value="oligo_HPY"/>
    <property type="match status" value="1"/>
</dbReference>
<evidence type="ECO:0000256" key="1">
    <source>
        <dbReference type="ARBA" id="ARBA00004202"/>
    </source>
</evidence>
<dbReference type="eggNOG" id="COG0444">
    <property type="taxonomic scope" value="Bacteria"/>
</dbReference>
<dbReference type="SUPFAM" id="SSF52540">
    <property type="entry name" value="P-loop containing nucleoside triphosphate hydrolases"/>
    <property type="match status" value="1"/>
</dbReference>
<evidence type="ECO:0000256" key="2">
    <source>
        <dbReference type="ARBA" id="ARBA00005417"/>
    </source>
</evidence>
<dbReference type="Gene3D" id="3.40.50.300">
    <property type="entry name" value="P-loop containing nucleotide triphosphate hydrolases"/>
    <property type="match status" value="1"/>
</dbReference>
<dbReference type="EMBL" id="CP000771">
    <property type="protein sequence ID" value="ABS60060.1"/>
    <property type="molecule type" value="Genomic_DNA"/>
</dbReference>
<dbReference type="InterPro" id="IPR003439">
    <property type="entry name" value="ABC_transporter-like_ATP-bd"/>
</dbReference>